<dbReference type="EMBL" id="NKXS01002813">
    <property type="protein sequence ID" value="PIN12022.1"/>
    <property type="molecule type" value="Genomic_DNA"/>
</dbReference>
<comment type="caution">
    <text evidence="1">The sequence shown here is derived from an EMBL/GenBank/DDBJ whole genome shotgun (WGS) entry which is preliminary data.</text>
</comment>
<evidence type="ECO:0000313" key="1">
    <source>
        <dbReference type="EMBL" id="PIN12022.1"/>
    </source>
</evidence>
<evidence type="ECO:0000313" key="2">
    <source>
        <dbReference type="Proteomes" id="UP000231279"/>
    </source>
</evidence>
<dbReference type="OrthoDB" id="1305246at2759"/>
<dbReference type="AlphaFoldDB" id="A0A2G9H3D3"/>
<reference evidence="2" key="1">
    <citation type="journal article" date="2018" name="Gigascience">
        <title>Genome assembly of the Pink Ipe (Handroanthus impetiginosus, Bignoniaceae), a highly valued, ecologically keystone Neotropical timber forest tree.</title>
        <authorList>
            <person name="Silva-Junior O.B."/>
            <person name="Grattapaglia D."/>
            <person name="Novaes E."/>
            <person name="Collevatti R.G."/>
        </authorList>
    </citation>
    <scope>NUCLEOTIDE SEQUENCE [LARGE SCALE GENOMIC DNA]</scope>
    <source>
        <strain evidence="2">cv. UFG-1</strain>
    </source>
</reference>
<name>A0A2G9H3D3_9LAMI</name>
<protein>
    <submittedName>
        <fullName evidence="1">Uncharacterized protein</fullName>
    </submittedName>
</protein>
<keyword evidence="2" id="KW-1185">Reference proteome</keyword>
<organism evidence="1 2">
    <name type="scientific">Handroanthus impetiginosus</name>
    <dbReference type="NCBI Taxonomy" id="429701"/>
    <lineage>
        <taxon>Eukaryota</taxon>
        <taxon>Viridiplantae</taxon>
        <taxon>Streptophyta</taxon>
        <taxon>Embryophyta</taxon>
        <taxon>Tracheophyta</taxon>
        <taxon>Spermatophyta</taxon>
        <taxon>Magnoliopsida</taxon>
        <taxon>eudicotyledons</taxon>
        <taxon>Gunneridae</taxon>
        <taxon>Pentapetalae</taxon>
        <taxon>asterids</taxon>
        <taxon>lamiids</taxon>
        <taxon>Lamiales</taxon>
        <taxon>Bignoniaceae</taxon>
        <taxon>Crescentiina</taxon>
        <taxon>Tabebuia alliance</taxon>
        <taxon>Handroanthus</taxon>
    </lineage>
</organism>
<sequence>MTQFSGEGGTRYFDSKEAHKRIHKGDSTHWTYNMIIKNQNLLFVDDGKAKELEQDYFIPYSLYLFSRQFGYYQEVSRILRRDFRQADLEDGLRYWRLCTLFKSMSIAWLPNMLSNVKTFSSENHKKWWANIHGDYFNENFENLMSMKLIVRAENNDQDKGVNPSVNNDHDAQIVQIT</sequence>
<accession>A0A2G9H3D3</accession>
<proteinExistence type="predicted"/>
<gene>
    <name evidence="1" type="ORF">CDL12_15372</name>
</gene>
<dbReference type="Proteomes" id="UP000231279">
    <property type="component" value="Unassembled WGS sequence"/>
</dbReference>